<feature type="region of interest" description="Disordered" evidence="1">
    <location>
        <begin position="170"/>
        <end position="198"/>
    </location>
</feature>
<reference evidence="3" key="1">
    <citation type="submission" date="2019-08" db="EMBL/GenBank/DDBJ databases">
        <title>Limnoglobus roseus gen. nov., sp. nov., a novel freshwater planctomycete with a giant genome from the family Gemmataceae.</title>
        <authorList>
            <person name="Kulichevskaya I.S."/>
            <person name="Naumoff D.G."/>
            <person name="Miroshnikov K."/>
            <person name="Ivanova A."/>
            <person name="Philippov D.A."/>
            <person name="Hakobyan A."/>
            <person name="Rijpstra I.C."/>
            <person name="Sinninghe Damste J.S."/>
            <person name="Liesack W."/>
            <person name="Dedysh S.N."/>
        </authorList>
    </citation>
    <scope>NUCLEOTIDE SEQUENCE [LARGE SCALE GENOMIC DNA]</scope>
    <source>
        <strain evidence="3">PX52</strain>
    </source>
</reference>
<accession>A0A5C1AMU4</accession>
<sequence>MFFPLVLQLEDRLAPRAGDLDLGFGTQGVTHLTQLTSIREAVALTDGRVVAVGGVAEATIFPDRSGDFGVVRLTASGQPDPTFGIDGFTRVSFNLMTGGTGNDVAYRVAAFADGSGYVVVGLADTPSAGYFDGLTDGIAVAVLTADGRLNPKFDTDGMIAFQFVRGRPASRRRSPSVRTGRSWSAACRRTSTAPGRRP</sequence>
<protein>
    <submittedName>
        <fullName evidence="2">Uncharacterized protein</fullName>
    </submittedName>
</protein>
<keyword evidence="3" id="KW-1185">Reference proteome</keyword>
<dbReference type="KEGG" id="lrs:PX52LOC_06977"/>
<feature type="compositionally biased region" description="Polar residues" evidence="1">
    <location>
        <begin position="189"/>
        <end position="198"/>
    </location>
</feature>
<dbReference type="Gene3D" id="2.80.10.50">
    <property type="match status" value="1"/>
</dbReference>
<dbReference type="EMBL" id="CP042425">
    <property type="protein sequence ID" value="QEL19895.1"/>
    <property type="molecule type" value="Genomic_DNA"/>
</dbReference>
<organism evidence="2 3">
    <name type="scientific">Limnoglobus roseus</name>
    <dbReference type="NCBI Taxonomy" id="2598579"/>
    <lineage>
        <taxon>Bacteria</taxon>
        <taxon>Pseudomonadati</taxon>
        <taxon>Planctomycetota</taxon>
        <taxon>Planctomycetia</taxon>
        <taxon>Gemmatales</taxon>
        <taxon>Gemmataceae</taxon>
        <taxon>Limnoglobus</taxon>
    </lineage>
</organism>
<name>A0A5C1AMU4_9BACT</name>
<dbReference type="Proteomes" id="UP000324974">
    <property type="component" value="Chromosome"/>
</dbReference>
<evidence type="ECO:0000313" key="2">
    <source>
        <dbReference type="EMBL" id="QEL19895.1"/>
    </source>
</evidence>
<dbReference type="AlphaFoldDB" id="A0A5C1AMU4"/>
<evidence type="ECO:0000256" key="1">
    <source>
        <dbReference type="SAM" id="MobiDB-lite"/>
    </source>
</evidence>
<gene>
    <name evidence="2" type="ORF">PX52LOC_06977</name>
</gene>
<dbReference type="RefSeq" id="WP_149114236.1">
    <property type="nucleotide sequence ID" value="NZ_CP042425.1"/>
</dbReference>
<dbReference type="OrthoDB" id="51998at2"/>
<evidence type="ECO:0000313" key="3">
    <source>
        <dbReference type="Proteomes" id="UP000324974"/>
    </source>
</evidence>
<proteinExistence type="predicted"/>